<accession>A0A9P8WJY3</accession>
<dbReference type="EMBL" id="JAGPYM010000002">
    <property type="protein sequence ID" value="KAH6898710.1"/>
    <property type="molecule type" value="Genomic_DNA"/>
</dbReference>
<proteinExistence type="predicted"/>
<gene>
    <name evidence="1" type="ORF">B0T10DRAFT_473492</name>
</gene>
<protein>
    <submittedName>
        <fullName evidence="1">Uncharacterized protein</fullName>
    </submittedName>
</protein>
<evidence type="ECO:0000313" key="1">
    <source>
        <dbReference type="EMBL" id="KAH6898710.1"/>
    </source>
</evidence>
<name>A0A9P8WJY3_9HYPO</name>
<evidence type="ECO:0000313" key="2">
    <source>
        <dbReference type="Proteomes" id="UP000777438"/>
    </source>
</evidence>
<organism evidence="1 2">
    <name type="scientific">Thelonectria olida</name>
    <dbReference type="NCBI Taxonomy" id="1576542"/>
    <lineage>
        <taxon>Eukaryota</taxon>
        <taxon>Fungi</taxon>
        <taxon>Dikarya</taxon>
        <taxon>Ascomycota</taxon>
        <taxon>Pezizomycotina</taxon>
        <taxon>Sordariomycetes</taxon>
        <taxon>Hypocreomycetidae</taxon>
        <taxon>Hypocreales</taxon>
        <taxon>Nectriaceae</taxon>
        <taxon>Thelonectria</taxon>
    </lineage>
</organism>
<keyword evidence="2" id="KW-1185">Reference proteome</keyword>
<reference evidence="1 2" key="1">
    <citation type="journal article" date="2021" name="Nat. Commun.">
        <title>Genetic determinants of endophytism in the Arabidopsis root mycobiome.</title>
        <authorList>
            <person name="Mesny F."/>
            <person name="Miyauchi S."/>
            <person name="Thiergart T."/>
            <person name="Pickel B."/>
            <person name="Atanasova L."/>
            <person name="Karlsson M."/>
            <person name="Huettel B."/>
            <person name="Barry K.W."/>
            <person name="Haridas S."/>
            <person name="Chen C."/>
            <person name="Bauer D."/>
            <person name="Andreopoulos W."/>
            <person name="Pangilinan J."/>
            <person name="LaButti K."/>
            <person name="Riley R."/>
            <person name="Lipzen A."/>
            <person name="Clum A."/>
            <person name="Drula E."/>
            <person name="Henrissat B."/>
            <person name="Kohler A."/>
            <person name="Grigoriev I.V."/>
            <person name="Martin F.M."/>
            <person name="Hacquard S."/>
        </authorList>
    </citation>
    <scope>NUCLEOTIDE SEQUENCE [LARGE SCALE GENOMIC DNA]</scope>
    <source>
        <strain evidence="1 2">MPI-CAGE-CH-0241</strain>
    </source>
</reference>
<sequence length="80" mass="8357">MSQPIKASAMAVLMAATTTATIVASLTFTEVAVFDSVVELAPLESRNGPTDVSMMMAPTSNGGRGLWVLVLQMLAAYGQH</sequence>
<dbReference type="Proteomes" id="UP000777438">
    <property type="component" value="Unassembled WGS sequence"/>
</dbReference>
<dbReference type="AlphaFoldDB" id="A0A9P8WJY3"/>
<comment type="caution">
    <text evidence="1">The sequence shown here is derived from an EMBL/GenBank/DDBJ whole genome shotgun (WGS) entry which is preliminary data.</text>
</comment>